<proteinExistence type="predicted"/>
<dbReference type="EMBL" id="JAINUF010000017">
    <property type="protein sequence ID" value="KAJ8339463.1"/>
    <property type="molecule type" value="Genomic_DNA"/>
</dbReference>
<sequence>MGKLQEFEITFTNNKVVYSPGESISGTVKITSGTPLPYKGGKADNAASVCFHLLASLCPERTRQGSPYFGAVPESACLKALALGRLWVPGKPERDFLSGANQGPAALWEGGTNDNGAALDIHLSRRVYGHSPHPAWITCLSALTKEPFRPFGRKGEVSLARMHKAPLSLPVTLCQAGALEVQSEGSSTVFLIKRRTVNLIVPYVLMEL</sequence>
<accession>A0A9Q1IF31</accession>
<dbReference type="InterPro" id="IPR014752">
    <property type="entry name" value="Arrestin-like_C"/>
</dbReference>
<evidence type="ECO:0000313" key="1">
    <source>
        <dbReference type="EMBL" id="KAJ8339463.1"/>
    </source>
</evidence>
<comment type="caution">
    <text evidence="1">The sequence shown here is derived from an EMBL/GenBank/DDBJ whole genome shotgun (WGS) entry which is preliminary data.</text>
</comment>
<evidence type="ECO:0000313" key="2">
    <source>
        <dbReference type="Proteomes" id="UP001152622"/>
    </source>
</evidence>
<gene>
    <name evidence="1" type="ORF">SKAU_G00362490</name>
</gene>
<name>A0A9Q1IF31_SYNKA</name>
<dbReference type="Proteomes" id="UP001152622">
    <property type="component" value="Chromosome 17"/>
</dbReference>
<keyword evidence="2" id="KW-1185">Reference proteome</keyword>
<reference evidence="1" key="1">
    <citation type="journal article" date="2023" name="Science">
        <title>Genome structures resolve the early diversification of teleost fishes.</title>
        <authorList>
            <person name="Parey E."/>
            <person name="Louis A."/>
            <person name="Montfort J."/>
            <person name="Bouchez O."/>
            <person name="Roques C."/>
            <person name="Iampietro C."/>
            <person name="Lluch J."/>
            <person name="Castinel A."/>
            <person name="Donnadieu C."/>
            <person name="Desvignes T."/>
            <person name="Floi Bucao C."/>
            <person name="Jouanno E."/>
            <person name="Wen M."/>
            <person name="Mejri S."/>
            <person name="Dirks R."/>
            <person name="Jansen H."/>
            <person name="Henkel C."/>
            <person name="Chen W.J."/>
            <person name="Zahm M."/>
            <person name="Cabau C."/>
            <person name="Klopp C."/>
            <person name="Thompson A.W."/>
            <person name="Robinson-Rechavi M."/>
            <person name="Braasch I."/>
            <person name="Lecointre G."/>
            <person name="Bobe J."/>
            <person name="Postlethwait J.H."/>
            <person name="Berthelot C."/>
            <person name="Roest Crollius H."/>
            <person name="Guiguen Y."/>
        </authorList>
    </citation>
    <scope>NUCLEOTIDE SEQUENCE</scope>
    <source>
        <strain evidence="1">WJC10195</strain>
    </source>
</reference>
<protein>
    <submittedName>
        <fullName evidence="1">Uncharacterized protein</fullName>
    </submittedName>
</protein>
<organism evidence="1 2">
    <name type="scientific">Synaphobranchus kaupii</name>
    <name type="common">Kaup's arrowtooth eel</name>
    <dbReference type="NCBI Taxonomy" id="118154"/>
    <lineage>
        <taxon>Eukaryota</taxon>
        <taxon>Metazoa</taxon>
        <taxon>Chordata</taxon>
        <taxon>Craniata</taxon>
        <taxon>Vertebrata</taxon>
        <taxon>Euteleostomi</taxon>
        <taxon>Actinopterygii</taxon>
        <taxon>Neopterygii</taxon>
        <taxon>Teleostei</taxon>
        <taxon>Anguilliformes</taxon>
        <taxon>Synaphobranchidae</taxon>
        <taxon>Synaphobranchus</taxon>
    </lineage>
</organism>
<dbReference type="AlphaFoldDB" id="A0A9Q1IF31"/>
<dbReference type="OrthoDB" id="7785529at2759"/>
<dbReference type="Gene3D" id="2.60.40.640">
    <property type="match status" value="1"/>
</dbReference>